<dbReference type="AlphaFoldDB" id="A0AAN7USG1"/>
<sequence length="233" mass="26640">MTSPVQYWVRIRKAPPPRRFPTIDHSPDIWTHFEMFARSATFYMDQYIENLRSVQEISADHRTIQDAYDVKNSSIVARVTPSGHYTGMKVARDNLIKDLLGMDLSLNDIQETHGGSAWSASLAAFGFGVIAYQAWLLPKSLGAIWNVIPVASLGVGSLGQARNWTMSYCSHRINKLLDEAWGWKWDMWTLDEASKRKLDGLLWAYRYARLGYFSIKMNGSTVSYIYYSCVNSY</sequence>
<evidence type="ECO:0000313" key="1">
    <source>
        <dbReference type="EMBL" id="KAK5632013.1"/>
    </source>
</evidence>
<evidence type="ECO:0000313" key="2">
    <source>
        <dbReference type="Proteomes" id="UP001305414"/>
    </source>
</evidence>
<gene>
    <name evidence="1" type="ORF">RRF57_007727</name>
</gene>
<accession>A0AAN7USG1</accession>
<comment type="caution">
    <text evidence="1">The sequence shown here is derived from an EMBL/GenBank/DDBJ whole genome shotgun (WGS) entry which is preliminary data.</text>
</comment>
<protein>
    <submittedName>
        <fullName evidence="1">Uncharacterized protein</fullName>
    </submittedName>
</protein>
<reference evidence="1 2" key="1">
    <citation type="submission" date="2023-10" db="EMBL/GenBank/DDBJ databases">
        <title>Draft genome sequence of Xylaria bambusicola isolate GMP-LS, the root and basal stem rot pathogen of sugarcane in Indonesia.</title>
        <authorList>
            <person name="Selvaraj P."/>
            <person name="Muralishankar V."/>
            <person name="Muruganantham S."/>
            <person name="Sp S."/>
            <person name="Haryani S."/>
            <person name="Lau K.J.X."/>
            <person name="Naqvi N.I."/>
        </authorList>
    </citation>
    <scope>NUCLEOTIDE SEQUENCE [LARGE SCALE GENOMIC DNA]</scope>
    <source>
        <strain evidence="1">GMP-LS</strain>
    </source>
</reference>
<name>A0AAN7USG1_9PEZI</name>
<keyword evidence="2" id="KW-1185">Reference proteome</keyword>
<dbReference type="EMBL" id="JAWHQM010000022">
    <property type="protein sequence ID" value="KAK5632013.1"/>
    <property type="molecule type" value="Genomic_DNA"/>
</dbReference>
<organism evidence="1 2">
    <name type="scientific">Xylaria bambusicola</name>
    <dbReference type="NCBI Taxonomy" id="326684"/>
    <lineage>
        <taxon>Eukaryota</taxon>
        <taxon>Fungi</taxon>
        <taxon>Dikarya</taxon>
        <taxon>Ascomycota</taxon>
        <taxon>Pezizomycotina</taxon>
        <taxon>Sordariomycetes</taxon>
        <taxon>Xylariomycetidae</taxon>
        <taxon>Xylariales</taxon>
        <taxon>Xylariaceae</taxon>
        <taxon>Xylaria</taxon>
    </lineage>
</organism>
<proteinExistence type="predicted"/>
<dbReference type="Proteomes" id="UP001305414">
    <property type="component" value="Unassembled WGS sequence"/>
</dbReference>